<dbReference type="EMBL" id="QZDT01000016">
    <property type="protein sequence ID" value="NBJ93135.1"/>
    <property type="molecule type" value="Genomic_DNA"/>
</dbReference>
<evidence type="ECO:0000259" key="5">
    <source>
        <dbReference type="PROSITE" id="PS50949"/>
    </source>
</evidence>
<comment type="caution">
    <text evidence="6">The sequence shown here is derived from an EMBL/GenBank/DDBJ whole genome shotgun (WGS) entry which is preliminary data.</text>
</comment>
<keyword evidence="1" id="KW-0805">Transcription regulation</keyword>
<dbReference type="PRINTS" id="PR00035">
    <property type="entry name" value="HTHGNTR"/>
</dbReference>
<dbReference type="PANTHER" id="PTHR43537:SF5">
    <property type="entry name" value="UXU OPERON TRANSCRIPTIONAL REGULATOR"/>
    <property type="match status" value="1"/>
</dbReference>
<dbReference type="SMART" id="SM00895">
    <property type="entry name" value="FCD"/>
    <property type="match status" value="1"/>
</dbReference>
<keyword evidence="7" id="KW-1185">Reference proteome</keyword>
<dbReference type="Pfam" id="PF00392">
    <property type="entry name" value="GntR"/>
    <property type="match status" value="1"/>
</dbReference>
<accession>A0A9X5BFS5</accession>
<dbReference type="CDD" id="cd07377">
    <property type="entry name" value="WHTH_GntR"/>
    <property type="match status" value="1"/>
</dbReference>
<sequence>MYQFDKFDRRLLGEQIEDELLNFIRKEQLEVGQKIPNEFELAEKFGVGRSTIREAVKGLVTKGILEVKRGSGTYIAATRTLEDDPLRLSKLQDKYKLALELFDVRLMLEPEIASLAAEYATQEELEQLEKLCDETEQMYLEGKNHIPKDIEFHTCIARCSKNRVVETLIPVINTAVMTFANLTHRTLMQETIETHRAVVNAILDHDPVGARCAMVMHLTYNRQALIKKEKEHKRTQMKNKSKNKSDHE</sequence>
<dbReference type="RefSeq" id="WP_160560218.1">
    <property type="nucleotide sequence ID" value="NZ_QZDT01000016.1"/>
</dbReference>
<name>A0A9X5BFS5_9FIRM</name>
<dbReference type="OrthoDB" id="9799482at2"/>
<dbReference type="InterPro" id="IPR036388">
    <property type="entry name" value="WH-like_DNA-bd_sf"/>
</dbReference>
<dbReference type="PANTHER" id="PTHR43537">
    <property type="entry name" value="TRANSCRIPTIONAL REGULATOR, GNTR FAMILY"/>
    <property type="match status" value="1"/>
</dbReference>
<dbReference type="GO" id="GO:0003700">
    <property type="term" value="F:DNA-binding transcription factor activity"/>
    <property type="evidence" value="ECO:0007669"/>
    <property type="project" value="InterPro"/>
</dbReference>
<keyword evidence="2" id="KW-0238">DNA-binding</keyword>
<dbReference type="InterPro" id="IPR000524">
    <property type="entry name" value="Tscrpt_reg_HTH_GntR"/>
</dbReference>
<keyword evidence="3" id="KW-0804">Transcription</keyword>
<evidence type="ECO:0000256" key="3">
    <source>
        <dbReference type="ARBA" id="ARBA00023163"/>
    </source>
</evidence>
<dbReference type="Proteomes" id="UP001154420">
    <property type="component" value="Unassembled WGS sequence"/>
</dbReference>
<dbReference type="SUPFAM" id="SSF46785">
    <property type="entry name" value="Winged helix' DNA-binding domain"/>
    <property type="match status" value="1"/>
</dbReference>
<dbReference type="SMART" id="SM00345">
    <property type="entry name" value="HTH_GNTR"/>
    <property type="match status" value="1"/>
</dbReference>
<dbReference type="GO" id="GO:0003677">
    <property type="term" value="F:DNA binding"/>
    <property type="evidence" value="ECO:0007669"/>
    <property type="project" value="UniProtKB-KW"/>
</dbReference>
<evidence type="ECO:0000313" key="7">
    <source>
        <dbReference type="Proteomes" id="UP001154420"/>
    </source>
</evidence>
<dbReference type="Gene3D" id="1.20.120.530">
    <property type="entry name" value="GntR ligand-binding domain-like"/>
    <property type="match status" value="1"/>
</dbReference>
<dbReference type="InterPro" id="IPR036390">
    <property type="entry name" value="WH_DNA-bd_sf"/>
</dbReference>
<proteinExistence type="predicted"/>
<dbReference type="Gene3D" id="1.10.10.10">
    <property type="entry name" value="Winged helix-like DNA-binding domain superfamily/Winged helix DNA-binding domain"/>
    <property type="match status" value="1"/>
</dbReference>
<reference evidence="6" key="1">
    <citation type="submission" date="2018-09" db="EMBL/GenBank/DDBJ databases">
        <title>Murine metabolic-syndrome-specific gut microbial biobank.</title>
        <authorList>
            <person name="Liu C."/>
        </authorList>
    </citation>
    <scope>NUCLEOTIDE SEQUENCE</scope>
    <source>
        <strain evidence="6">D42-62</strain>
    </source>
</reference>
<dbReference type="InterPro" id="IPR008920">
    <property type="entry name" value="TF_FadR/GntR_C"/>
</dbReference>
<feature type="domain" description="HTH gntR-type" evidence="5">
    <location>
        <begin position="10"/>
        <end position="78"/>
    </location>
</feature>
<dbReference type="InterPro" id="IPR011711">
    <property type="entry name" value="GntR_C"/>
</dbReference>
<evidence type="ECO:0000256" key="4">
    <source>
        <dbReference type="SAM" id="MobiDB-lite"/>
    </source>
</evidence>
<evidence type="ECO:0000313" key="6">
    <source>
        <dbReference type="EMBL" id="NBJ93135.1"/>
    </source>
</evidence>
<organism evidence="6 7">
    <name type="scientific">Parablautia muri</name>
    <dbReference type="NCBI Taxonomy" id="2320879"/>
    <lineage>
        <taxon>Bacteria</taxon>
        <taxon>Bacillati</taxon>
        <taxon>Bacillota</taxon>
        <taxon>Clostridia</taxon>
        <taxon>Lachnospirales</taxon>
        <taxon>Lachnospiraceae</taxon>
        <taxon>Parablautia</taxon>
    </lineage>
</organism>
<dbReference type="PROSITE" id="PS50949">
    <property type="entry name" value="HTH_GNTR"/>
    <property type="match status" value="1"/>
</dbReference>
<protein>
    <submittedName>
        <fullName evidence="6">FadR family transcriptional regulator</fullName>
    </submittedName>
</protein>
<dbReference type="Pfam" id="PF07729">
    <property type="entry name" value="FCD"/>
    <property type="match status" value="1"/>
</dbReference>
<evidence type="ECO:0000256" key="2">
    <source>
        <dbReference type="ARBA" id="ARBA00023125"/>
    </source>
</evidence>
<dbReference type="AlphaFoldDB" id="A0A9X5BFS5"/>
<feature type="region of interest" description="Disordered" evidence="4">
    <location>
        <begin position="227"/>
        <end position="248"/>
    </location>
</feature>
<evidence type="ECO:0000256" key="1">
    <source>
        <dbReference type="ARBA" id="ARBA00023015"/>
    </source>
</evidence>
<dbReference type="SUPFAM" id="SSF48008">
    <property type="entry name" value="GntR ligand-binding domain-like"/>
    <property type="match status" value="1"/>
</dbReference>
<gene>
    <name evidence="6" type="ORF">D5281_11140</name>
</gene>